<evidence type="ECO:0000256" key="7">
    <source>
        <dbReference type="ARBA" id="ARBA00068169"/>
    </source>
</evidence>
<protein>
    <recommendedName>
        <fullName evidence="7">Hydroxypyruvate/pyruvate aldolase</fullName>
    </recommendedName>
</protein>
<comment type="cofactor">
    <cofactor evidence="1">
        <name>a divalent metal cation</name>
        <dbReference type="ChEBI" id="CHEBI:60240"/>
    </cofactor>
</comment>
<dbReference type="GO" id="GO:0005737">
    <property type="term" value="C:cytoplasm"/>
    <property type="evidence" value="ECO:0007669"/>
    <property type="project" value="UniProtKB-ARBA"/>
</dbReference>
<evidence type="ECO:0000256" key="3">
    <source>
        <dbReference type="ARBA" id="ARBA00022723"/>
    </source>
</evidence>
<organism evidence="9 10">
    <name type="scientific">Maritimibacter harenae</name>
    <dbReference type="NCBI Taxonomy" id="2606218"/>
    <lineage>
        <taxon>Bacteria</taxon>
        <taxon>Pseudomonadati</taxon>
        <taxon>Pseudomonadota</taxon>
        <taxon>Alphaproteobacteria</taxon>
        <taxon>Rhodobacterales</taxon>
        <taxon>Roseobacteraceae</taxon>
        <taxon>Maritimibacter</taxon>
    </lineage>
</organism>
<dbReference type="InterPro" id="IPR015813">
    <property type="entry name" value="Pyrv/PenolPyrv_kinase-like_dom"/>
</dbReference>
<comment type="catalytic activity">
    <reaction evidence="6">
        <text>D-glyceraldehyde + pyruvate = 2-dehydro-3-deoxy-L-galactonate</text>
        <dbReference type="Rhea" id="RHEA:80055"/>
        <dbReference type="ChEBI" id="CHEBI:15361"/>
        <dbReference type="ChEBI" id="CHEBI:17378"/>
        <dbReference type="ChEBI" id="CHEBI:75545"/>
    </reaction>
</comment>
<comment type="similarity">
    <text evidence="2">Belongs to the HpcH/HpaI aldolase family.</text>
</comment>
<accession>A0A845LXH4</accession>
<evidence type="ECO:0000313" key="9">
    <source>
        <dbReference type="EMBL" id="MZR12485.1"/>
    </source>
</evidence>
<evidence type="ECO:0000256" key="4">
    <source>
        <dbReference type="ARBA" id="ARBA00023239"/>
    </source>
</evidence>
<comment type="caution">
    <text evidence="9">The sequence shown here is derived from an EMBL/GenBank/DDBJ whole genome shotgun (WGS) entry which is preliminary data.</text>
</comment>
<evidence type="ECO:0000259" key="8">
    <source>
        <dbReference type="Pfam" id="PF03328"/>
    </source>
</evidence>
<evidence type="ECO:0000256" key="5">
    <source>
        <dbReference type="ARBA" id="ARBA00023317"/>
    </source>
</evidence>
<dbReference type="Proteomes" id="UP000467322">
    <property type="component" value="Unassembled WGS sequence"/>
</dbReference>
<dbReference type="GO" id="GO:0016832">
    <property type="term" value="F:aldehyde-lyase activity"/>
    <property type="evidence" value="ECO:0007669"/>
    <property type="project" value="TreeGrafter"/>
</dbReference>
<dbReference type="InterPro" id="IPR050251">
    <property type="entry name" value="HpcH-HpaI_aldolase"/>
</dbReference>
<keyword evidence="3" id="KW-0479">Metal-binding</keyword>
<evidence type="ECO:0000313" key="10">
    <source>
        <dbReference type="Proteomes" id="UP000467322"/>
    </source>
</evidence>
<evidence type="ECO:0000256" key="1">
    <source>
        <dbReference type="ARBA" id="ARBA00001968"/>
    </source>
</evidence>
<name>A0A845LXH4_9RHOB</name>
<dbReference type="EMBL" id="WTUX01000010">
    <property type="protein sequence ID" value="MZR12485.1"/>
    <property type="molecule type" value="Genomic_DNA"/>
</dbReference>
<proteinExistence type="inferred from homology"/>
<evidence type="ECO:0000256" key="2">
    <source>
        <dbReference type="ARBA" id="ARBA00005568"/>
    </source>
</evidence>
<dbReference type="Pfam" id="PF03328">
    <property type="entry name" value="HpcH_HpaI"/>
    <property type="match status" value="1"/>
</dbReference>
<dbReference type="PANTHER" id="PTHR30502:SF0">
    <property type="entry name" value="PHOSPHOENOLPYRUVATE CARBOXYLASE FAMILY PROTEIN"/>
    <property type="match status" value="1"/>
</dbReference>
<evidence type="ECO:0000256" key="6">
    <source>
        <dbReference type="ARBA" id="ARBA00045074"/>
    </source>
</evidence>
<sequence length="256" mass="26710">MPAPHNQFKARLKTGETQFGLWVASGDPSVAELAASAGFDWLVIDGEHGPNGLRDVLAQLRAVGERTQAVVRARDDNRALLKQLLDIGAQTILIPMIETGEQAREAVRSVNYPPVGVRGVGAALARASRYGAEADYLATANDEICLLVQVESRAALAGLDDILAVEGIDGVFIGPADLAADMGHLGNPGAPEVDAAIRDTLTRIMESGKAAGILTSDRALAQSYADMGVAFLAVGSDIGVLRSGLTALRGAFEKAL</sequence>
<dbReference type="InterPro" id="IPR040442">
    <property type="entry name" value="Pyrv_kinase-like_dom_sf"/>
</dbReference>
<dbReference type="InterPro" id="IPR005000">
    <property type="entry name" value="Aldolase/citrate-lyase_domain"/>
</dbReference>
<reference evidence="9 10" key="1">
    <citation type="submission" date="2019-12" db="EMBL/GenBank/DDBJ databases">
        <title>Maritimibacter sp. nov. sp. isolated from sea sand.</title>
        <authorList>
            <person name="Kim J."/>
            <person name="Jeong S.E."/>
            <person name="Jung H.S."/>
            <person name="Jeon C.O."/>
        </authorList>
    </citation>
    <scope>NUCLEOTIDE SEQUENCE [LARGE SCALE GENOMIC DNA]</scope>
    <source>
        <strain evidence="9 10">DP07</strain>
    </source>
</reference>
<dbReference type="FunFam" id="3.20.20.60:FF:000004">
    <property type="entry name" value="5-keto-4-deoxy-D-glucarate aldolase"/>
    <property type="match status" value="1"/>
</dbReference>
<dbReference type="GO" id="GO:0046872">
    <property type="term" value="F:metal ion binding"/>
    <property type="evidence" value="ECO:0007669"/>
    <property type="project" value="UniProtKB-KW"/>
</dbReference>
<keyword evidence="10" id="KW-1185">Reference proteome</keyword>
<dbReference type="Gene3D" id="3.20.20.60">
    <property type="entry name" value="Phosphoenolpyruvate-binding domains"/>
    <property type="match status" value="1"/>
</dbReference>
<keyword evidence="5" id="KW-0670">Pyruvate</keyword>
<dbReference type="RefSeq" id="WP_161350603.1">
    <property type="nucleotide sequence ID" value="NZ_WTUX01000010.1"/>
</dbReference>
<keyword evidence="4" id="KW-0456">Lyase</keyword>
<gene>
    <name evidence="9" type="ORF">GQE99_05575</name>
</gene>
<feature type="domain" description="HpcH/HpaI aldolase/citrate lyase" evidence="8">
    <location>
        <begin position="18"/>
        <end position="242"/>
    </location>
</feature>
<dbReference type="PANTHER" id="PTHR30502">
    <property type="entry name" value="2-KETO-3-DEOXY-L-RHAMNONATE ALDOLASE"/>
    <property type="match status" value="1"/>
</dbReference>
<dbReference type="AlphaFoldDB" id="A0A845LXH4"/>
<dbReference type="SUPFAM" id="SSF51621">
    <property type="entry name" value="Phosphoenolpyruvate/pyruvate domain"/>
    <property type="match status" value="1"/>
</dbReference>